<evidence type="ECO:0000256" key="2">
    <source>
        <dbReference type="SAM" id="Phobius"/>
    </source>
</evidence>
<reference evidence="3 4" key="1">
    <citation type="submission" date="2010-05" db="EMBL/GenBank/DDBJ databases">
        <title>The Genome Sequence of Thecamonas trahens ATCC 50062.</title>
        <authorList>
            <consortium name="The Broad Institute Genome Sequencing Platform"/>
            <person name="Russ C."/>
            <person name="Cuomo C."/>
            <person name="Shea T."/>
            <person name="Young S.K."/>
            <person name="Zeng Q."/>
            <person name="Koehrsen M."/>
            <person name="Haas B."/>
            <person name="Borodovsky M."/>
            <person name="Guigo R."/>
            <person name="Alvarado L."/>
            <person name="Berlin A."/>
            <person name="Bochicchio J."/>
            <person name="Borenstein D."/>
            <person name="Chapman S."/>
            <person name="Chen Z."/>
            <person name="Freedman E."/>
            <person name="Gellesch M."/>
            <person name="Goldberg J."/>
            <person name="Griggs A."/>
            <person name="Gujja S."/>
            <person name="Heilman E."/>
            <person name="Heiman D."/>
            <person name="Hepburn T."/>
            <person name="Howarth C."/>
            <person name="Jen D."/>
            <person name="Larson L."/>
            <person name="Mehta T."/>
            <person name="Park D."/>
            <person name="Pearson M."/>
            <person name="Roberts A."/>
            <person name="Saif S."/>
            <person name="Shenoy N."/>
            <person name="Sisk P."/>
            <person name="Stolte C."/>
            <person name="Sykes S."/>
            <person name="Thomson T."/>
            <person name="Walk T."/>
            <person name="White J."/>
            <person name="Yandava C."/>
            <person name="Burger G."/>
            <person name="Gray M.W."/>
            <person name="Holland P.W.H."/>
            <person name="King N."/>
            <person name="Lang F.B.F."/>
            <person name="Roger A.J."/>
            <person name="Ruiz-Trillo I."/>
            <person name="Lander E."/>
            <person name="Nusbaum C."/>
        </authorList>
    </citation>
    <scope>NUCLEOTIDE SEQUENCE [LARGE SCALE GENOMIC DNA]</scope>
    <source>
        <strain evidence="3 4">ATCC 50062</strain>
    </source>
</reference>
<accession>A0A0L0DDP6</accession>
<dbReference type="EMBL" id="GL349461">
    <property type="protein sequence ID" value="KNC50345.1"/>
    <property type="molecule type" value="Genomic_DNA"/>
</dbReference>
<keyword evidence="4" id="KW-1185">Reference proteome</keyword>
<feature type="transmembrane region" description="Helical" evidence="2">
    <location>
        <begin position="183"/>
        <end position="207"/>
    </location>
</feature>
<sequence>MMLATAKASGAARPTVAAQQPTGGGGQPGVWAGMPSQSTMIVGGLTMGATAMAAYTVYRTAKKRALTLPQVRSKLRQVYVAAGVTGACLAAPMVITHLTSAATMTAIYGTIFSSRYSFAAFGSAVASATLGAFFLPTYEVGHASADGLSGEPAPHEPESAYGRGQNKQAVIERPIKVFSKIKLASWLLASIGGGLLLAPLGGLSTSLLATSAGYSVGLSIAAHTTAYMAASTTGFIVTAPLTMTATALGMHAFLEALRYPFVTVLLPTVASCGVLIGLDALALLNTVAEDPDEADPVHLGMRTAGVATFAFLRILYKLYKMYRTTARMTNKAIGVARRR</sequence>
<protein>
    <submittedName>
        <fullName evidence="3">Uncharacterized protein</fullName>
    </submittedName>
</protein>
<feature type="transmembrane region" description="Helical" evidence="2">
    <location>
        <begin position="116"/>
        <end position="135"/>
    </location>
</feature>
<evidence type="ECO:0000313" key="4">
    <source>
        <dbReference type="Proteomes" id="UP000054408"/>
    </source>
</evidence>
<dbReference type="AlphaFoldDB" id="A0A0L0DDP6"/>
<proteinExistence type="predicted"/>
<gene>
    <name evidence="3" type="ORF">AMSG_06829</name>
</gene>
<evidence type="ECO:0000256" key="1">
    <source>
        <dbReference type="SAM" id="MobiDB-lite"/>
    </source>
</evidence>
<keyword evidence="2" id="KW-0472">Membrane</keyword>
<dbReference type="GeneID" id="25565907"/>
<feature type="transmembrane region" description="Helical" evidence="2">
    <location>
        <begin position="299"/>
        <end position="319"/>
    </location>
</feature>
<dbReference type="RefSeq" id="XP_013756891.1">
    <property type="nucleotide sequence ID" value="XM_013901437.1"/>
</dbReference>
<feature type="transmembrane region" description="Helical" evidence="2">
    <location>
        <begin position="261"/>
        <end position="287"/>
    </location>
</feature>
<feature type="transmembrane region" description="Helical" evidence="2">
    <location>
        <begin position="78"/>
        <end position="96"/>
    </location>
</feature>
<name>A0A0L0DDP6_THETB</name>
<keyword evidence="2" id="KW-0812">Transmembrane</keyword>
<keyword evidence="2" id="KW-1133">Transmembrane helix</keyword>
<feature type="region of interest" description="Disordered" evidence="1">
    <location>
        <begin position="146"/>
        <end position="165"/>
    </location>
</feature>
<organism evidence="3 4">
    <name type="scientific">Thecamonas trahens ATCC 50062</name>
    <dbReference type="NCBI Taxonomy" id="461836"/>
    <lineage>
        <taxon>Eukaryota</taxon>
        <taxon>Apusozoa</taxon>
        <taxon>Apusomonadida</taxon>
        <taxon>Apusomonadidae</taxon>
        <taxon>Thecamonas</taxon>
    </lineage>
</organism>
<feature type="transmembrane region" description="Helical" evidence="2">
    <location>
        <begin position="227"/>
        <end position="249"/>
    </location>
</feature>
<feature type="region of interest" description="Disordered" evidence="1">
    <location>
        <begin position="1"/>
        <end position="29"/>
    </location>
</feature>
<evidence type="ECO:0000313" key="3">
    <source>
        <dbReference type="EMBL" id="KNC50345.1"/>
    </source>
</evidence>
<feature type="transmembrane region" description="Helical" evidence="2">
    <location>
        <begin position="41"/>
        <end position="58"/>
    </location>
</feature>
<dbReference type="Proteomes" id="UP000054408">
    <property type="component" value="Unassembled WGS sequence"/>
</dbReference>